<dbReference type="EMBL" id="CM001436">
    <property type="protein sequence ID" value="EHQ36562.1"/>
    <property type="molecule type" value="Genomic_DNA"/>
</dbReference>
<keyword evidence="2" id="KW-1185">Reference proteome</keyword>
<dbReference type="RefSeq" id="WP_004078959.1">
    <property type="nucleotide sequence ID" value="NZ_CM001436.1"/>
</dbReference>
<evidence type="ECO:0000313" key="2">
    <source>
        <dbReference type="Proteomes" id="UP000005741"/>
    </source>
</evidence>
<reference evidence="1 2" key="1">
    <citation type="submission" date="2011-10" db="EMBL/GenBank/DDBJ databases">
        <title>The Improved High-Quality Draft genome of Methanoplanus limicola DSM 2279.</title>
        <authorList>
            <consortium name="US DOE Joint Genome Institute (JGI-PGF)"/>
            <person name="Lucas S."/>
            <person name="Copeland A."/>
            <person name="Lapidus A."/>
            <person name="Glavina del Rio T."/>
            <person name="Dalin E."/>
            <person name="Tice H."/>
            <person name="Bruce D."/>
            <person name="Goodwin L."/>
            <person name="Pitluck S."/>
            <person name="Peters L."/>
            <person name="Mikhailova N."/>
            <person name="Lu M."/>
            <person name="Kyrpides N."/>
            <person name="Mavromatis K."/>
            <person name="Ivanova N."/>
            <person name="Markowitz V."/>
            <person name="Cheng J.-F."/>
            <person name="Hugenholtz P."/>
            <person name="Woyke T."/>
            <person name="Wu D."/>
            <person name="Wirth R."/>
            <person name="Brambilla E.-M."/>
            <person name="Klenk H.-P."/>
            <person name="Eisen J.A."/>
        </authorList>
    </citation>
    <scope>NUCLEOTIDE SEQUENCE [LARGE SCALE GENOMIC DNA]</scope>
    <source>
        <strain evidence="1 2">DSM 2279</strain>
    </source>
</reference>
<dbReference type="HOGENOM" id="CLU_3003160_0_0_2"/>
<protein>
    <submittedName>
        <fullName evidence="1">Uncharacterized protein</fullName>
    </submittedName>
</protein>
<dbReference type="Proteomes" id="UP000005741">
    <property type="component" value="Chromosome"/>
</dbReference>
<gene>
    <name evidence="1" type="ORF">Metlim_2518</name>
</gene>
<name>H1Z3U0_9EURY</name>
<evidence type="ECO:0000313" key="1">
    <source>
        <dbReference type="EMBL" id="EHQ36562.1"/>
    </source>
</evidence>
<accession>H1Z3U0</accession>
<dbReference type="InParanoid" id="H1Z3U0"/>
<sequence>MIRKHLFRREMQFSLQVKRKRLAESKREKIKRRAEEAVANYESGNVTSGSVDDLFE</sequence>
<organism evidence="1 2">
    <name type="scientific">Methanoplanus limicola DSM 2279</name>
    <dbReference type="NCBI Taxonomy" id="937775"/>
    <lineage>
        <taxon>Archaea</taxon>
        <taxon>Methanobacteriati</taxon>
        <taxon>Methanobacteriota</taxon>
        <taxon>Stenosarchaea group</taxon>
        <taxon>Methanomicrobia</taxon>
        <taxon>Methanomicrobiales</taxon>
        <taxon>Methanomicrobiaceae</taxon>
        <taxon>Methanoplanus</taxon>
    </lineage>
</organism>
<proteinExistence type="predicted"/>
<dbReference type="AlphaFoldDB" id="H1Z3U0"/>